<dbReference type="PROSITE" id="PS51257">
    <property type="entry name" value="PROKAR_LIPOPROTEIN"/>
    <property type="match status" value="1"/>
</dbReference>
<proteinExistence type="predicted"/>
<reference evidence="2 3" key="1">
    <citation type="submission" date="2020-04" db="EMBL/GenBank/DDBJ databases">
        <title>Genome sequencing of novel species.</title>
        <authorList>
            <person name="Heo J."/>
            <person name="Kim S.-J."/>
            <person name="Kim J.-S."/>
            <person name="Hong S.-B."/>
            <person name="Kwon S.-W."/>
        </authorList>
    </citation>
    <scope>NUCLEOTIDE SEQUENCE [LARGE SCALE GENOMIC DNA]</scope>
    <source>
        <strain evidence="2 3">MFER-1</strain>
    </source>
</reference>
<sequence length="415" mass="43959">MSSIGKYRFLLVASLLVLLLVGCSKSESGNGMNSSTDGNTTSQATTATIPTGTSSSGIAPSPSATQTASSPASEAPPATDQASLGKVTALRLADFQSGWAGGEGWIARTDNGGKSWTKQLEHKYIVNQLFALNRNEAWAALDIGDSKGLQLLHTTNGGKKWITDGSVPNHDFLHFVTSKEAFSGSARTTDGGQTWTTLKVPDSIAGDAYFHDRNNGWAVTQGTNKFNIMRTTDGGKTWRSAMSRATVSPVTGVVIRSAGNNDAWVELIGDSGMSQTSYSLFHTADGGRAWIPVLANNQAGSGPAPGYEMDKPTKVPHNKGAGPGTLYVVNSQTAFMGGKCMACDLPNTMGKTLDGGKTWVNLPAEFAGYGEQYIAAADAKHIWWINSDNTESSIMYTSSDGGRNWNKTYTFAKPK</sequence>
<evidence type="ECO:0000313" key="2">
    <source>
        <dbReference type="EMBL" id="QJD86991.1"/>
    </source>
</evidence>
<dbReference type="KEGG" id="cheb:HH215_29995"/>
<accession>A0A7Z2ZP12</accession>
<dbReference type="PANTHER" id="PTHR47199:SF2">
    <property type="entry name" value="PHOTOSYSTEM II STABILITY_ASSEMBLY FACTOR HCF136, CHLOROPLASTIC"/>
    <property type="match status" value="1"/>
</dbReference>
<evidence type="ECO:0008006" key="4">
    <source>
        <dbReference type="Google" id="ProtNLM"/>
    </source>
</evidence>
<dbReference type="SUPFAM" id="SSF110296">
    <property type="entry name" value="Oligoxyloglucan reducing end-specific cellobiohydrolase"/>
    <property type="match status" value="2"/>
</dbReference>
<organism evidence="2 3">
    <name type="scientific">Cohnella herbarum</name>
    <dbReference type="NCBI Taxonomy" id="2728023"/>
    <lineage>
        <taxon>Bacteria</taxon>
        <taxon>Bacillati</taxon>
        <taxon>Bacillota</taxon>
        <taxon>Bacilli</taxon>
        <taxon>Bacillales</taxon>
        <taxon>Paenibacillaceae</taxon>
        <taxon>Cohnella</taxon>
    </lineage>
</organism>
<keyword evidence="3" id="KW-1185">Reference proteome</keyword>
<feature type="compositionally biased region" description="Low complexity" evidence="1">
    <location>
        <begin position="35"/>
        <end position="79"/>
    </location>
</feature>
<dbReference type="CDD" id="cd15482">
    <property type="entry name" value="Sialidase_non-viral"/>
    <property type="match status" value="1"/>
</dbReference>
<gene>
    <name evidence="2" type="ORF">HH215_29995</name>
</gene>
<dbReference type="Gene3D" id="2.130.10.10">
    <property type="entry name" value="YVTN repeat-like/Quinoprotein amine dehydrogenase"/>
    <property type="match status" value="2"/>
</dbReference>
<dbReference type="EMBL" id="CP051680">
    <property type="protein sequence ID" value="QJD86991.1"/>
    <property type="molecule type" value="Genomic_DNA"/>
</dbReference>
<dbReference type="AlphaFoldDB" id="A0A7Z2ZP12"/>
<name>A0A7Z2ZP12_9BACL</name>
<protein>
    <recommendedName>
        <fullName evidence="4">Photosynthesis system II assembly factor Ycf48/Hcf136-like domain-containing protein</fullName>
    </recommendedName>
</protein>
<dbReference type="PANTHER" id="PTHR47199">
    <property type="entry name" value="PHOTOSYSTEM II STABILITY/ASSEMBLY FACTOR HCF136, CHLOROPLASTIC"/>
    <property type="match status" value="1"/>
</dbReference>
<dbReference type="InterPro" id="IPR015943">
    <property type="entry name" value="WD40/YVTN_repeat-like_dom_sf"/>
</dbReference>
<dbReference type="Proteomes" id="UP000502248">
    <property type="component" value="Chromosome"/>
</dbReference>
<evidence type="ECO:0000313" key="3">
    <source>
        <dbReference type="Proteomes" id="UP000502248"/>
    </source>
</evidence>
<feature type="region of interest" description="Disordered" evidence="1">
    <location>
        <begin position="27"/>
        <end position="81"/>
    </location>
</feature>
<evidence type="ECO:0000256" key="1">
    <source>
        <dbReference type="SAM" id="MobiDB-lite"/>
    </source>
</evidence>
<dbReference type="RefSeq" id="WP_169283237.1">
    <property type="nucleotide sequence ID" value="NZ_CP051680.1"/>
</dbReference>